<evidence type="ECO:0000256" key="1">
    <source>
        <dbReference type="ARBA" id="ARBA00010577"/>
    </source>
</evidence>
<name>A0A1D2YXU8_9BACI</name>
<dbReference type="OrthoDB" id="280334at2"/>
<gene>
    <name evidence="3" type="ORF">BHF71_00410</name>
</gene>
<reference evidence="3 4" key="1">
    <citation type="submission" date="2016-09" db="EMBL/GenBank/DDBJ databases">
        <title>Draft genome sequence for the type strain of Vulcanibacillus modesticaldus BR, a strictly anaerobic, moderately thermophilic, and nitrate-reducing bacterium from deep sea-hydrothermal vents of the Mid-Atlantic Ridge.</title>
        <authorList>
            <person name="Abin C.A."/>
            <person name="Hollibaugh J.T."/>
        </authorList>
    </citation>
    <scope>NUCLEOTIDE SEQUENCE [LARGE SCALE GENOMIC DNA]</scope>
    <source>
        <strain evidence="3 4">BR</strain>
    </source>
</reference>
<keyword evidence="4" id="KW-1185">Reference proteome</keyword>
<comment type="similarity">
    <text evidence="1">Belongs to the FlgD family.</text>
</comment>
<accession>A0A1D2YXU8</accession>
<evidence type="ECO:0000256" key="2">
    <source>
        <dbReference type="ARBA" id="ARBA00022795"/>
    </source>
</evidence>
<protein>
    <recommendedName>
        <fullName evidence="5">Flagellar hook assembly protein FlgD</fullName>
    </recommendedName>
</protein>
<comment type="caution">
    <text evidence="3">The sequence shown here is derived from an EMBL/GenBank/DDBJ whole genome shotgun (WGS) entry which is preliminary data.</text>
</comment>
<dbReference type="InterPro" id="IPR005648">
    <property type="entry name" value="FlgD"/>
</dbReference>
<dbReference type="STRING" id="337097.BHF71_00410"/>
<dbReference type="Pfam" id="PF03963">
    <property type="entry name" value="FlgD"/>
    <property type="match status" value="1"/>
</dbReference>
<evidence type="ECO:0000313" key="3">
    <source>
        <dbReference type="EMBL" id="OEG00406.1"/>
    </source>
</evidence>
<organism evidence="3 4">
    <name type="scientific">Vulcanibacillus modesticaldus</name>
    <dbReference type="NCBI Taxonomy" id="337097"/>
    <lineage>
        <taxon>Bacteria</taxon>
        <taxon>Bacillati</taxon>
        <taxon>Bacillota</taxon>
        <taxon>Bacilli</taxon>
        <taxon>Bacillales</taxon>
        <taxon>Bacillaceae</taxon>
        <taxon>Vulcanibacillus</taxon>
    </lineage>
</organism>
<sequence length="153" mass="17290">MELQSLTSTSSQITKSNTKIDKSILGKDDFLKLLIEQMKNQDPLKPLNDTEFISQMAQFSSLEQLNNISSINQRILEIQEDTKTTLNELNSNLGAQQFLLANYSNLIGKIGYWSKDDGIQMSGIIESLILRDNQIYAVINGDELIISDLYQVK</sequence>
<dbReference type="RefSeq" id="WP_069655719.1">
    <property type="nucleotide sequence ID" value="NZ_MIJF01000001.1"/>
</dbReference>
<dbReference type="GO" id="GO:0044781">
    <property type="term" value="P:bacterial-type flagellum organization"/>
    <property type="evidence" value="ECO:0007669"/>
    <property type="project" value="UniProtKB-KW"/>
</dbReference>
<dbReference type="EMBL" id="MIJF01000001">
    <property type="protein sequence ID" value="OEG00406.1"/>
    <property type="molecule type" value="Genomic_DNA"/>
</dbReference>
<dbReference type="Proteomes" id="UP000243739">
    <property type="component" value="Unassembled WGS sequence"/>
</dbReference>
<evidence type="ECO:0008006" key="5">
    <source>
        <dbReference type="Google" id="ProtNLM"/>
    </source>
</evidence>
<proteinExistence type="inferred from homology"/>
<evidence type="ECO:0000313" key="4">
    <source>
        <dbReference type="Proteomes" id="UP000243739"/>
    </source>
</evidence>
<keyword evidence="2" id="KW-1005">Bacterial flagellum biogenesis</keyword>
<dbReference type="AlphaFoldDB" id="A0A1D2YXU8"/>